<dbReference type="InterPro" id="IPR042099">
    <property type="entry name" value="ANL_N_sf"/>
</dbReference>
<keyword evidence="4" id="KW-1185">Reference proteome</keyword>
<dbReference type="Proteomes" id="UP000007798">
    <property type="component" value="Unassembled WGS sequence"/>
</dbReference>
<feature type="domain" description="AMP-dependent synthetase/ligase" evidence="2">
    <location>
        <begin position="54"/>
        <end position="424"/>
    </location>
</feature>
<evidence type="ECO:0000259" key="2">
    <source>
        <dbReference type="Pfam" id="PF00501"/>
    </source>
</evidence>
<dbReference type="InParanoid" id="B4MI84"/>
<dbReference type="STRING" id="7260.B4MI84"/>
<proteinExistence type="inferred from homology"/>
<dbReference type="InterPro" id="IPR000873">
    <property type="entry name" value="AMP-dep_synth/lig_dom"/>
</dbReference>
<dbReference type="EMBL" id="CH962020">
    <property type="protein sequence ID" value="EDW71823.2"/>
    <property type="molecule type" value="Genomic_DNA"/>
</dbReference>
<dbReference type="Gene3D" id="3.40.50.12780">
    <property type="entry name" value="N-terminal domain of ligase-like"/>
    <property type="match status" value="1"/>
</dbReference>
<dbReference type="SUPFAM" id="SSF56801">
    <property type="entry name" value="Acetyl-CoA synthetase-like"/>
    <property type="match status" value="1"/>
</dbReference>
<dbReference type="GO" id="GO:0006631">
    <property type="term" value="P:fatty acid metabolic process"/>
    <property type="evidence" value="ECO:0007669"/>
    <property type="project" value="TreeGrafter"/>
</dbReference>
<protein>
    <recommendedName>
        <fullName evidence="2">AMP-dependent synthetase/ligase domain-containing protein</fullName>
    </recommendedName>
</protein>
<dbReference type="PANTHER" id="PTHR43201:SF8">
    <property type="entry name" value="ACYL-COA SYNTHETASE FAMILY MEMBER 3"/>
    <property type="match status" value="1"/>
</dbReference>
<dbReference type="FunCoup" id="B4MI84">
    <property type="interactions" value="778"/>
</dbReference>
<dbReference type="Gene3D" id="3.30.300.30">
    <property type="match status" value="1"/>
</dbReference>
<organism evidence="3 4">
    <name type="scientific">Drosophila willistoni</name>
    <name type="common">Fruit fly</name>
    <dbReference type="NCBI Taxonomy" id="7260"/>
    <lineage>
        <taxon>Eukaryota</taxon>
        <taxon>Metazoa</taxon>
        <taxon>Ecdysozoa</taxon>
        <taxon>Arthropoda</taxon>
        <taxon>Hexapoda</taxon>
        <taxon>Insecta</taxon>
        <taxon>Pterygota</taxon>
        <taxon>Neoptera</taxon>
        <taxon>Endopterygota</taxon>
        <taxon>Diptera</taxon>
        <taxon>Brachycera</taxon>
        <taxon>Muscomorpha</taxon>
        <taxon>Ephydroidea</taxon>
        <taxon>Drosophilidae</taxon>
        <taxon>Drosophila</taxon>
        <taxon>Sophophora</taxon>
    </lineage>
</organism>
<evidence type="ECO:0000256" key="1">
    <source>
        <dbReference type="ARBA" id="ARBA00006432"/>
    </source>
</evidence>
<dbReference type="PANTHER" id="PTHR43201">
    <property type="entry name" value="ACYL-COA SYNTHETASE"/>
    <property type="match status" value="1"/>
</dbReference>
<dbReference type="GO" id="GO:0031956">
    <property type="term" value="F:medium-chain fatty acid-CoA ligase activity"/>
    <property type="evidence" value="ECO:0007669"/>
    <property type="project" value="TreeGrafter"/>
</dbReference>
<reference evidence="3 4" key="1">
    <citation type="journal article" date="2007" name="Nature">
        <title>Evolution of genes and genomes on the Drosophila phylogeny.</title>
        <authorList>
            <consortium name="Drosophila 12 Genomes Consortium"/>
            <person name="Clark A.G."/>
            <person name="Eisen M.B."/>
            <person name="Smith D.R."/>
            <person name="Bergman C.M."/>
            <person name="Oliver B."/>
            <person name="Markow T.A."/>
            <person name="Kaufman T.C."/>
            <person name="Kellis M."/>
            <person name="Gelbart W."/>
            <person name="Iyer V.N."/>
            <person name="Pollard D.A."/>
            <person name="Sackton T.B."/>
            <person name="Larracuente A.M."/>
            <person name="Singh N.D."/>
            <person name="Abad J.P."/>
            <person name="Abt D.N."/>
            <person name="Adryan B."/>
            <person name="Aguade M."/>
            <person name="Akashi H."/>
            <person name="Anderson W.W."/>
            <person name="Aquadro C.F."/>
            <person name="Ardell D.H."/>
            <person name="Arguello R."/>
            <person name="Artieri C.G."/>
            <person name="Barbash D.A."/>
            <person name="Barker D."/>
            <person name="Barsanti P."/>
            <person name="Batterham P."/>
            <person name="Batzoglou S."/>
            <person name="Begun D."/>
            <person name="Bhutkar A."/>
            <person name="Blanco E."/>
            <person name="Bosak S.A."/>
            <person name="Bradley R.K."/>
            <person name="Brand A.D."/>
            <person name="Brent M.R."/>
            <person name="Brooks A.N."/>
            <person name="Brown R.H."/>
            <person name="Butlin R.K."/>
            <person name="Caggese C."/>
            <person name="Calvi B.R."/>
            <person name="Bernardo de Carvalho A."/>
            <person name="Caspi A."/>
            <person name="Castrezana S."/>
            <person name="Celniker S.E."/>
            <person name="Chang J.L."/>
            <person name="Chapple C."/>
            <person name="Chatterji S."/>
            <person name="Chinwalla A."/>
            <person name="Civetta A."/>
            <person name="Clifton S.W."/>
            <person name="Comeron J.M."/>
            <person name="Costello J.C."/>
            <person name="Coyne J.A."/>
            <person name="Daub J."/>
            <person name="David R.G."/>
            <person name="Delcher A.L."/>
            <person name="Delehaunty K."/>
            <person name="Do C.B."/>
            <person name="Ebling H."/>
            <person name="Edwards K."/>
            <person name="Eickbush T."/>
            <person name="Evans J.D."/>
            <person name="Filipski A."/>
            <person name="Findeiss S."/>
            <person name="Freyhult E."/>
            <person name="Fulton L."/>
            <person name="Fulton R."/>
            <person name="Garcia A.C."/>
            <person name="Gardiner A."/>
            <person name="Garfield D.A."/>
            <person name="Garvin B.E."/>
            <person name="Gibson G."/>
            <person name="Gilbert D."/>
            <person name="Gnerre S."/>
            <person name="Godfrey J."/>
            <person name="Good R."/>
            <person name="Gotea V."/>
            <person name="Gravely B."/>
            <person name="Greenberg A.J."/>
            <person name="Griffiths-Jones S."/>
            <person name="Gross S."/>
            <person name="Guigo R."/>
            <person name="Gustafson E.A."/>
            <person name="Haerty W."/>
            <person name="Hahn M.W."/>
            <person name="Halligan D.L."/>
            <person name="Halpern A.L."/>
            <person name="Halter G.M."/>
            <person name="Han M.V."/>
            <person name="Heger A."/>
            <person name="Hillier L."/>
            <person name="Hinrichs A.S."/>
            <person name="Holmes I."/>
            <person name="Hoskins R.A."/>
            <person name="Hubisz M.J."/>
            <person name="Hultmark D."/>
            <person name="Huntley M.A."/>
            <person name="Jaffe D.B."/>
            <person name="Jagadeeshan S."/>
            <person name="Jeck W.R."/>
            <person name="Johnson J."/>
            <person name="Jones C.D."/>
            <person name="Jordan W.C."/>
            <person name="Karpen G.H."/>
            <person name="Kataoka E."/>
            <person name="Keightley P.D."/>
            <person name="Kheradpour P."/>
            <person name="Kirkness E.F."/>
            <person name="Koerich L.B."/>
            <person name="Kristiansen K."/>
            <person name="Kudrna D."/>
            <person name="Kulathinal R.J."/>
            <person name="Kumar S."/>
            <person name="Kwok R."/>
            <person name="Lander E."/>
            <person name="Langley C.H."/>
            <person name="Lapoint R."/>
            <person name="Lazzaro B.P."/>
            <person name="Lee S.J."/>
            <person name="Levesque L."/>
            <person name="Li R."/>
            <person name="Lin C.F."/>
            <person name="Lin M.F."/>
            <person name="Lindblad-Toh K."/>
            <person name="Llopart A."/>
            <person name="Long M."/>
            <person name="Low L."/>
            <person name="Lozovsky E."/>
            <person name="Lu J."/>
            <person name="Luo M."/>
            <person name="Machado C.A."/>
            <person name="Makalowski W."/>
            <person name="Marzo M."/>
            <person name="Matsuda M."/>
            <person name="Matzkin L."/>
            <person name="McAllister B."/>
            <person name="McBride C.S."/>
            <person name="McKernan B."/>
            <person name="McKernan K."/>
            <person name="Mendez-Lago M."/>
            <person name="Minx P."/>
            <person name="Mollenhauer M.U."/>
            <person name="Montooth K."/>
            <person name="Mount S.M."/>
            <person name="Mu X."/>
            <person name="Myers E."/>
            <person name="Negre B."/>
            <person name="Newfeld S."/>
            <person name="Nielsen R."/>
            <person name="Noor M.A."/>
            <person name="O'Grady P."/>
            <person name="Pachter L."/>
            <person name="Papaceit M."/>
            <person name="Parisi M.J."/>
            <person name="Parisi M."/>
            <person name="Parts L."/>
            <person name="Pedersen J.S."/>
            <person name="Pesole G."/>
            <person name="Phillippy A.M."/>
            <person name="Ponting C.P."/>
            <person name="Pop M."/>
            <person name="Porcelli D."/>
            <person name="Powell J.R."/>
            <person name="Prohaska S."/>
            <person name="Pruitt K."/>
            <person name="Puig M."/>
            <person name="Quesneville H."/>
            <person name="Ram K.R."/>
            <person name="Rand D."/>
            <person name="Rasmussen M.D."/>
            <person name="Reed L.K."/>
            <person name="Reenan R."/>
            <person name="Reily A."/>
            <person name="Remington K.A."/>
            <person name="Rieger T.T."/>
            <person name="Ritchie M.G."/>
            <person name="Robin C."/>
            <person name="Rogers Y.H."/>
            <person name="Rohde C."/>
            <person name="Rozas J."/>
            <person name="Rubenfield M.J."/>
            <person name="Ruiz A."/>
            <person name="Russo S."/>
            <person name="Salzberg S.L."/>
            <person name="Sanchez-Gracia A."/>
            <person name="Saranga D.J."/>
            <person name="Sato H."/>
            <person name="Schaeffer S.W."/>
            <person name="Schatz M.C."/>
            <person name="Schlenke T."/>
            <person name="Schwartz R."/>
            <person name="Segarra C."/>
            <person name="Singh R.S."/>
            <person name="Sirot L."/>
            <person name="Sirota M."/>
            <person name="Sisneros N.B."/>
            <person name="Smith C.D."/>
            <person name="Smith T.F."/>
            <person name="Spieth J."/>
            <person name="Stage D.E."/>
            <person name="Stark A."/>
            <person name="Stephan W."/>
            <person name="Strausberg R.L."/>
            <person name="Strempel S."/>
            <person name="Sturgill D."/>
            <person name="Sutton G."/>
            <person name="Sutton G.G."/>
            <person name="Tao W."/>
            <person name="Teichmann S."/>
            <person name="Tobari Y.N."/>
            <person name="Tomimura Y."/>
            <person name="Tsolas J.M."/>
            <person name="Valente V.L."/>
            <person name="Venter E."/>
            <person name="Venter J.C."/>
            <person name="Vicario S."/>
            <person name="Vieira F.G."/>
            <person name="Vilella A.J."/>
            <person name="Villasante A."/>
            <person name="Walenz B."/>
            <person name="Wang J."/>
            <person name="Wasserman M."/>
            <person name="Watts T."/>
            <person name="Wilson D."/>
            <person name="Wilson R.K."/>
            <person name="Wing R.A."/>
            <person name="Wolfner M.F."/>
            <person name="Wong A."/>
            <person name="Wong G.K."/>
            <person name="Wu C.I."/>
            <person name="Wu G."/>
            <person name="Yamamoto D."/>
            <person name="Yang H.P."/>
            <person name="Yang S.P."/>
            <person name="Yorke J.A."/>
            <person name="Yoshida K."/>
            <person name="Zdobnov E."/>
            <person name="Zhang P."/>
            <person name="Zhang Y."/>
            <person name="Zimin A.V."/>
            <person name="Baldwin J."/>
            <person name="Abdouelleil A."/>
            <person name="Abdulkadir J."/>
            <person name="Abebe A."/>
            <person name="Abera B."/>
            <person name="Abreu J."/>
            <person name="Acer S.C."/>
            <person name="Aftuck L."/>
            <person name="Alexander A."/>
            <person name="An P."/>
            <person name="Anderson E."/>
            <person name="Anderson S."/>
            <person name="Arachi H."/>
            <person name="Azer M."/>
            <person name="Bachantsang P."/>
            <person name="Barry A."/>
            <person name="Bayul T."/>
            <person name="Berlin A."/>
            <person name="Bessette D."/>
            <person name="Bloom T."/>
            <person name="Blye J."/>
            <person name="Boguslavskiy L."/>
            <person name="Bonnet C."/>
            <person name="Boukhgalter B."/>
            <person name="Bourzgui I."/>
            <person name="Brown A."/>
            <person name="Cahill P."/>
            <person name="Channer S."/>
            <person name="Cheshatsang Y."/>
            <person name="Chuda L."/>
            <person name="Citroen M."/>
            <person name="Collymore A."/>
            <person name="Cooke P."/>
            <person name="Costello M."/>
            <person name="D'Aco K."/>
            <person name="Daza R."/>
            <person name="De Haan G."/>
            <person name="DeGray S."/>
            <person name="DeMaso C."/>
            <person name="Dhargay N."/>
            <person name="Dooley K."/>
            <person name="Dooley E."/>
            <person name="Doricent M."/>
            <person name="Dorje P."/>
            <person name="Dorjee K."/>
            <person name="Dupes A."/>
            <person name="Elong R."/>
            <person name="Falk J."/>
            <person name="Farina A."/>
            <person name="Faro S."/>
            <person name="Ferguson D."/>
            <person name="Fisher S."/>
            <person name="Foley C.D."/>
            <person name="Franke A."/>
            <person name="Friedrich D."/>
            <person name="Gadbois L."/>
            <person name="Gearin G."/>
            <person name="Gearin C.R."/>
            <person name="Giannoukos G."/>
            <person name="Goode T."/>
            <person name="Graham J."/>
            <person name="Grandbois E."/>
            <person name="Grewal S."/>
            <person name="Gyaltsen K."/>
            <person name="Hafez N."/>
            <person name="Hagos B."/>
            <person name="Hall J."/>
            <person name="Henson C."/>
            <person name="Hollinger A."/>
            <person name="Honan T."/>
            <person name="Huard M.D."/>
            <person name="Hughes L."/>
            <person name="Hurhula B."/>
            <person name="Husby M.E."/>
            <person name="Kamat A."/>
            <person name="Kanga B."/>
            <person name="Kashin S."/>
            <person name="Khazanovich D."/>
            <person name="Kisner P."/>
            <person name="Lance K."/>
            <person name="Lara M."/>
            <person name="Lee W."/>
            <person name="Lennon N."/>
            <person name="Letendre F."/>
            <person name="LeVine R."/>
            <person name="Lipovsky A."/>
            <person name="Liu X."/>
            <person name="Liu J."/>
            <person name="Liu S."/>
            <person name="Lokyitsang T."/>
            <person name="Lokyitsang Y."/>
            <person name="Lubonja R."/>
            <person name="Lui A."/>
            <person name="MacDonald P."/>
            <person name="Magnisalis V."/>
            <person name="Maru K."/>
            <person name="Matthews C."/>
            <person name="McCusker W."/>
            <person name="McDonough S."/>
            <person name="Mehta T."/>
            <person name="Meldrim J."/>
            <person name="Meneus L."/>
            <person name="Mihai O."/>
            <person name="Mihalev A."/>
            <person name="Mihova T."/>
            <person name="Mittelman R."/>
            <person name="Mlenga V."/>
            <person name="Montmayeur A."/>
            <person name="Mulrain L."/>
            <person name="Navidi A."/>
            <person name="Naylor J."/>
            <person name="Negash T."/>
            <person name="Nguyen T."/>
            <person name="Nguyen N."/>
            <person name="Nicol R."/>
            <person name="Norbu C."/>
            <person name="Norbu N."/>
            <person name="Novod N."/>
            <person name="O'Neill B."/>
            <person name="Osman S."/>
            <person name="Markiewicz E."/>
            <person name="Oyono O.L."/>
            <person name="Patti C."/>
            <person name="Phunkhang P."/>
            <person name="Pierre F."/>
            <person name="Priest M."/>
            <person name="Raghuraman S."/>
            <person name="Rege F."/>
            <person name="Reyes R."/>
            <person name="Rise C."/>
            <person name="Rogov P."/>
            <person name="Ross K."/>
            <person name="Ryan E."/>
            <person name="Settipalli S."/>
            <person name="Shea T."/>
            <person name="Sherpa N."/>
            <person name="Shi L."/>
            <person name="Shih D."/>
            <person name="Sparrow T."/>
            <person name="Spaulding J."/>
            <person name="Stalker J."/>
            <person name="Stange-Thomann N."/>
            <person name="Stavropoulos S."/>
            <person name="Stone C."/>
            <person name="Strader C."/>
            <person name="Tesfaye S."/>
            <person name="Thomson T."/>
            <person name="Thoulutsang Y."/>
            <person name="Thoulutsang D."/>
            <person name="Topham K."/>
            <person name="Topping I."/>
            <person name="Tsamla T."/>
            <person name="Vassiliev H."/>
            <person name="Vo A."/>
            <person name="Wangchuk T."/>
            <person name="Wangdi T."/>
            <person name="Weiand M."/>
            <person name="Wilkinson J."/>
            <person name="Wilson A."/>
            <person name="Yadav S."/>
            <person name="Young G."/>
            <person name="Yu Q."/>
            <person name="Zembek L."/>
            <person name="Zhong D."/>
            <person name="Zimmer A."/>
            <person name="Zwirko Z."/>
            <person name="Jaffe D.B."/>
            <person name="Alvarez P."/>
            <person name="Brockman W."/>
            <person name="Butler J."/>
            <person name="Chin C."/>
            <person name="Gnerre S."/>
            <person name="Grabherr M."/>
            <person name="Kleber M."/>
            <person name="Mauceli E."/>
            <person name="MacCallum I."/>
        </authorList>
    </citation>
    <scope>NUCLEOTIDE SEQUENCE [LARGE SCALE GENOMIC DNA]</scope>
    <source>
        <strain evidence="4">Tucson 14030-0811.24</strain>
    </source>
</reference>
<sequence length="577" mass="65233">MILVRRRLPRILWRPWLRLCCTELVHKDDLIEKLRISYIKEKESNFVVPTFKKALLYPDKIAVKDFCGEFTYFQLYLTAKRLAIQISNICGSASLSNVAFLSSNNVLWIVIQWSCWISGQVAVPLESTQTLEQLRRQANDFKPKLVVATADCEHIAKNLSGMLKTATIIVDHSFIPNLEGISSTSMYERQLVRIQGKILPESTIANDFYSWAPAMLIYTPNTIKSPKRVTLTHRNLEVQQNCLIDSLGLGSRDCMLPIIPMNRMHTIFGSLLSVGGNVLLQNKFDGRNAWSSLLSINSPSKQRVNLFMAMPIIYKRLIAEYDKMFAQDSRMVEYIVNHCKHKIRLMITAFALLPNSVVHRWREITAQIIYEYYGTLETGLVIGHHINEKTRSLESAAHSPGTLGIPLKGVVARLTNSNGKELIRFGSAIHEMVMLDSAVIGELQIAGEDLFTIKPVNPQLSGNNVDATDLQYTYFKTGDIFAYINDNFYFLSKTTDVFTVGGYKIYCSDIKKVLIAHPNINDVAILGIPNKVWGHRLGVICIVASGANVDINAIQIYCYRYLPFHKCPTVFKTLVSK</sequence>
<evidence type="ECO:0000313" key="3">
    <source>
        <dbReference type="EMBL" id="EDW71823.2"/>
    </source>
</evidence>
<gene>
    <name evidence="3" type="primary">Dwil\GK21041</name>
    <name evidence="3" type="ORF">Dwil_GK21041</name>
</gene>
<evidence type="ECO:0000313" key="4">
    <source>
        <dbReference type="Proteomes" id="UP000007798"/>
    </source>
</evidence>
<dbReference type="AlphaFoldDB" id="B4MI84"/>
<dbReference type="OrthoDB" id="2962993at2759"/>
<dbReference type="HOGENOM" id="CLU_000022_59_11_1"/>
<accession>B4MI84</accession>
<comment type="similarity">
    <text evidence="1">Belongs to the ATP-dependent AMP-binding enzyme family.</text>
</comment>
<dbReference type="Pfam" id="PF00501">
    <property type="entry name" value="AMP-binding"/>
    <property type="match status" value="1"/>
</dbReference>
<dbReference type="InterPro" id="IPR045851">
    <property type="entry name" value="AMP-bd_C_sf"/>
</dbReference>
<dbReference type="SMR" id="B4MI84"/>
<name>B4MI84_DROWI</name>